<sequence length="288" mass="31537">MRNSDVTISKKQLRAAIIGSGNIGMDILMKLKKSSSVCCSWLIGRNPMSENLQLAKAQGVNTTAEGIKALESLKDEYDIVFDATSANDHIEHAILLKRLGKQVIDLTPAKIGEMCVPVINLDKVINKDNINMVTCGGQAAIPICYALSKVFERIPYIEVVSSISSKSAGPATRANLDEYILTTERAITVFSGACKAKAILNINPATPEVTMKTTIFAYVENPDVSVVKKEVIKMITRVQNYMPHYQLVLEPYFDGSKLSIILEVTGAGDYLPEFAGNYNTPRNLNSIF</sequence>
<dbReference type="OrthoDB" id="9786743at2"/>
<dbReference type="AlphaFoldDB" id="A0A8J2Z6B7"/>
<dbReference type="RefSeq" id="WP_117003728.1">
    <property type="nucleotide sequence ID" value="NZ_BMJS01000037.1"/>
</dbReference>
<proteinExistence type="inferred from homology"/>
<keyword evidence="7" id="KW-1185">Reference proteome</keyword>
<dbReference type="HAMAP" id="MF_01657">
    <property type="entry name" value="Ac_ald_DH_ac"/>
    <property type="match status" value="1"/>
</dbReference>
<dbReference type="SMART" id="SM00859">
    <property type="entry name" value="Semialdhyde_dh"/>
    <property type="match status" value="1"/>
</dbReference>
<dbReference type="Proteomes" id="UP000636949">
    <property type="component" value="Unassembled WGS sequence"/>
</dbReference>
<dbReference type="GO" id="GO:0051287">
    <property type="term" value="F:NAD binding"/>
    <property type="evidence" value="ECO:0007669"/>
    <property type="project" value="UniProtKB-UniRule"/>
</dbReference>
<evidence type="ECO:0000313" key="6">
    <source>
        <dbReference type="EMBL" id="GGG05573.1"/>
    </source>
</evidence>
<feature type="binding site" evidence="4">
    <location>
        <begin position="20"/>
        <end position="23"/>
    </location>
    <ligand>
        <name>NAD(+)</name>
        <dbReference type="ChEBI" id="CHEBI:57540"/>
    </ligand>
</feature>
<name>A0A8J2Z6B7_9GAMM</name>
<feature type="active site" description="Acyl-thioester intermediate" evidence="4">
    <location>
        <position position="135"/>
    </location>
</feature>
<feature type="binding site" evidence="4">
    <location>
        <position position="277"/>
    </location>
    <ligand>
        <name>NAD(+)</name>
        <dbReference type="ChEBI" id="CHEBI:57540"/>
    </ligand>
</feature>
<protein>
    <recommendedName>
        <fullName evidence="4">Acetaldehyde dehydrogenase</fullName>
        <ecNumber evidence="4">1.2.1.10</ecNumber>
    </recommendedName>
    <alternativeName>
        <fullName evidence="4">Acetaldehyde dehydrogenase [acetylating]</fullName>
    </alternativeName>
</protein>
<dbReference type="InterPro" id="IPR003361">
    <property type="entry name" value="Acetaldehyde_dehydrogenase"/>
</dbReference>
<evidence type="ECO:0000256" key="4">
    <source>
        <dbReference type="HAMAP-Rule" id="MF_01657"/>
    </source>
</evidence>
<feature type="domain" description="Semialdehyde dehydrogenase NAD-binding" evidence="5">
    <location>
        <begin position="14"/>
        <end position="127"/>
    </location>
</feature>
<evidence type="ECO:0000313" key="7">
    <source>
        <dbReference type="Proteomes" id="UP000636949"/>
    </source>
</evidence>
<reference evidence="6" key="1">
    <citation type="journal article" date="2014" name="Int. J. Syst. Evol. Microbiol.">
        <title>Complete genome sequence of Corynebacterium casei LMG S-19264T (=DSM 44701T), isolated from a smear-ripened cheese.</title>
        <authorList>
            <consortium name="US DOE Joint Genome Institute (JGI-PGF)"/>
            <person name="Walter F."/>
            <person name="Albersmeier A."/>
            <person name="Kalinowski J."/>
            <person name="Ruckert C."/>
        </authorList>
    </citation>
    <scope>NUCLEOTIDE SEQUENCE</scope>
    <source>
        <strain evidence="6">CGMCC 1.15758</strain>
    </source>
</reference>
<keyword evidence="3 4" id="KW-0520">NAD</keyword>
<dbReference type="CDD" id="cd23933">
    <property type="entry name" value="ALDH_C"/>
    <property type="match status" value="1"/>
</dbReference>
<keyword evidence="4" id="KW-0560">Oxidoreductase</keyword>
<dbReference type="Gene3D" id="3.40.50.720">
    <property type="entry name" value="NAD(P)-binding Rossmann-like Domain"/>
    <property type="match status" value="1"/>
</dbReference>
<gene>
    <name evidence="6" type="primary">mhpF</name>
    <name evidence="6" type="ORF">GCM10010995_23850</name>
</gene>
<dbReference type="SUPFAM" id="SSF51735">
    <property type="entry name" value="NAD(P)-binding Rossmann-fold domains"/>
    <property type="match status" value="1"/>
</dbReference>
<comment type="caution">
    <text evidence="6">The sequence shown here is derived from an EMBL/GenBank/DDBJ whole genome shotgun (WGS) entry which is preliminary data.</text>
</comment>
<dbReference type="Gene3D" id="3.30.360.10">
    <property type="entry name" value="Dihydrodipicolinate Reductase, domain 2"/>
    <property type="match status" value="1"/>
</dbReference>
<organism evidence="6 7">
    <name type="scientific">Cysteiniphilum litorale</name>
    <dbReference type="NCBI Taxonomy" id="2056700"/>
    <lineage>
        <taxon>Bacteria</taxon>
        <taxon>Pseudomonadati</taxon>
        <taxon>Pseudomonadota</taxon>
        <taxon>Gammaproteobacteria</taxon>
        <taxon>Thiotrichales</taxon>
        <taxon>Fastidiosibacteraceae</taxon>
        <taxon>Cysteiniphilum</taxon>
    </lineage>
</organism>
<dbReference type="PIRSF" id="PIRSF015689">
    <property type="entry name" value="Actaldh_dh_actl"/>
    <property type="match status" value="1"/>
</dbReference>
<dbReference type="InterPro" id="IPR015426">
    <property type="entry name" value="Acetylaldehyde_DH_C"/>
</dbReference>
<evidence type="ECO:0000256" key="3">
    <source>
        <dbReference type="ARBA" id="ARBA00023027"/>
    </source>
</evidence>
<dbReference type="NCBIfam" id="NF006157">
    <property type="entry name" value="PRK08300.1"/>
    <property type="match status" value="1"/>
</dbReference>
<dbReference type="EC" id="1.2.1.10" evidence="4"/>
<dbReference type="SUPFAM" id="SSF55347">
    <property type="entry name" value="Glyceraldehyde-3-phosphate dehydrogenase-like, C-terminal domain"/>
    <property type="match status" value="1"/>
</dbReference>
<comment type="catalytic activity">
    <reaction evidence="4">
        <text>acetaldehyde + NAD(+) + CoA = acetyl-CoA + NADH + H(+)</text>
        <dbReference type="Rhea" id="RHEA:23288"/>
        <dbReference type="ChEBI" id="CHEBI:15343"/>
        <dbReference type="ChEBI" id="CHEBI:15378"/>
        <dbReference type="ChEBI" id="CHEBI:57287"/>
        <dbReference type="ChEBI" id="CHEBI:57288"/>
        <dbReference type="ChEBI" id="CHEBI:57540"/>
        <dbReference type="ChEBI" id="CHEBI:57945"/>
        <dbReference type="EC" id="1.2.1.10"/>
    </reaction>
</comment>
<dbReference type="Pfam" id="PF09290">
    <property type="entry name" value="AcetDehyd-dimer"/>
    <property type="match status" value="1"/>
</dbReference>
<dbReference type="GO" id="GO:0008774">
    <property type="term" value="F:acetaldehyde dehydrogenase (acetylating) activity"/>
    <property type="evidence" value="ECO:0007669"/>
    <property type="project" value="UniProtKB-UniRule"/>
</dbReference>
<feature type="binding site" evidence="4">
    <location>
        <begin position="167"/>
        <end position="175"/>
    </location>
    <ligand>
        <name>NAD(+)</name>
        <dbReference type="ChEBI" id="CHEBI:57540"/>
    </ligand>
</feature>
<evidence type="ECO:0000256" key="2">
    <source>
        <dbReference type="ARBA" id="ARBA00022797"/>
    </source>
</evidence>
<dbReference type="InterPro" id="IPR000534">
    <property type="entry name" value="Semialdehyde_DH_NAD-bd"/>
</dbReference>
<evidence type="ECO:0000256" key="1">
    <source>
        <dbReference type="ARBA" id="ARBA00009244"/>
    </source>
</evidence>
<evidence type="ECO:0000259" key="5">
    <source>
        <dbReference type="SMART" id="SM00859"/>
    </source>
</evidence>
<keyword evidence="2 4" id="KW-0058">Aromatic hydrocarbons catabolism</keyword>
<dbReference type="EMBL" id="BMJS01000037">
    <property type="protein sequence ID" value="GGG05573.1"/>
    <property type="molecule type" value="Genomic_DNA"/>
</dbReference>
<dbReference type="NCBIfam" id="TIGR03215">
    <property type="entry name" value="ac_ald_DH_ac"/>
    <property type="match status" value="1"/>
</dbReference>
<dbReference type="InterPro" id="IPR036291">
    <property type="entry name" value="NAD(P)-bd_dom_sf"/>
</dbReference>
<accession>A0A8J2Z6B7</accession>
<comment type="similarity">
    <text evidence="1 4">Belongs to the acetaldehyde dehydrogenase family.</text>
</comment>
<reference evidence="6" key="2">
    <citation type="submission" date="2020-09" db="EMBL/GenBank/DDBJ databases">
        <authorList>
            <person name="Sun Q."/>
            <person name="Zhou Y."/>
        </authorList>
    </citation>
    <scope>NUCLEOTIDE SEQUENCE</scope>
    <source>
        <strain evidence="6">CGMCC 1.15758</strain>
    </source>
</reference>